<dbReference type="InterPro" id="IPR036291">
    <property type="entry name" value="NAD(P)-bd_dom_sf"/>
</dbReference>
<dbReference type="GO" id="GO:0019430">
    <property type="term" value="P:removal of superoxide radicals"/>
    <property type="evidence" value="ECO:0007669"/>
    <property type="project" value="UniProtKB-UniRule"/>
</dbReference>
<dbReference type="KEGG" id="hcv:FTV88_2844"/>
<organism evidence="10 11">
    <name type="scientific">Heliorestis convoluta</name>
    <dbReference type="NCBI Taxonomy" id="356322"/>
    <lineage>
        <taxon>Bacteria</taxon>
        <taxon>Bacillati</taxon>
        <taxon>Bacillota</taxon>
        <taxon>Clostridia</taxon>
        <taxon>Eubacteriales</taxon>
        <taxon>Heliobacteriaceae</taxon>
        <taxon>Heliorestis</taxon>
    </lineage>
</organism>
<keyword evidence="3 7" id="KW-0274">FAD</keyword>
<evidence type="ECO:0000256" key="2">
    <source>
        <dbReference type="ARBA" id="ARBA00022630"/>
    </source>
</evidence>
<gene>
    <name evidence="10" type="primary">trxB</name>
    <name evidence="10" type="ORF">FTV88_2844</name>
</gene>
<keyword evidence="6 7" id="KW-0676">Redox-active center</keyword>
<comment type="cofactor">
    <cofactor evidence="8">
        <name>FAD</name>
        <dbReference type="ChEBI" id="CHEBI:57692"/>
    </cofactor>
    <text evidence="8">Binds 1 FAD per subunit.</text>
</comment>
<dbReference type="OrthoDB" id="9806179at2"/>
<comment type="similarity">
    <text evidence="1 7">Belongs to the class-II pyridine nucleotide-disulfide oxidoreductase family.</text>
</comment>
<reference evidence="11" key="1">
    <citation type="submission" date="2019-11" db="EMBL/GenBank/DDBJ databases">
        <title>Genome sequence of Heliorestis convoluta strain HH, an alkaliphilic and minimalistic phototrophic bacterium from a soda lake in Egypt.</title>
        <authorList>
            <person name="Dewey E.D."/>
            <person name="Stokes L.M."/>
            <person name="Burchell B.M."/>
            <person name="Shaffer K.N."/>
            <person name="Huntington A.M."/>
            <person name="Baker J.M."/>
            <person name="Nadendla S."/>
            <person name="Giglio M.G."/>
            <person name="Touchman J.W."/>
            <person name="Blankenship R.E."/>
            <person name="Madigan M.T."/>
            <person name="Sattley W.M."/>
        </authorList>
    </citation>
    <scope>NUCLEOTIDE SEQUENCE [LARGE SCALE GENOMIC DNA]</scope>
    <source>
        <strain evidence="11">HH</strain>
    </source>
</reference>
<protein>
    <recommendedName>
        <fullName evidence="7">Thioredoxin reductase</fullName>
        <ecNumber evidence="7">1.8.1.9</ecNumber>
    </recommendedName>
</protein>
<dbReference type="Proteomes" id="UP000366051">
    <property type="component" value="Chromosome"/>
</dbReference>
<dbReference type="GO" id="GO:0004791">
    <property type="term" value="F:thioredoxin-disulfide reductase (NADPH) activity"/>
    <property type="evidence" value="ECO:0007669"/>
    <property type="project" value="UniProtKB-UniRule"/>
</dbReference>
<dbReference type="Gene3D" id="3.40.50.720">
    <property type="entry name" value="NAD(P)-binding Rossmann-like Domain"/>
    <property type="match status" value="1"/>
</dbReference>
<dbReference type="PROSITE" id="PS00573">
    <property type="entry name" value="PYRIDINE_REDOX_2"/>
    <property type="match status" value="1"/>
</dbReference>
<dbReference type="InterPro" id="IPR050097">
    <property type="entry name" value="Ferredoxin-NADP_redctase_2"/>
</dbReference>
<proteinExistence type="inferred from homology"/>
<dbReference type="RefSeq" id="WP_153726003.1">
    <property type="nucleotide sequence ID" value="NZ_CP045875.1"/>
</dbReference>
<evidence type="ECO:0000256" key="7">
    <source>
        <dbReference type="RuleBase" id="RU003880"/>
    </source>
</evidence>
<evidence type="ECO:0000313" key="11">
    <source>
        <dbReference type="Proteomes" id="UP000366051"/>
    </source>
</evidence>
<dbReference type="SMART" id="SM00881">
    <property type="entry name" value="CoA_binding"/>
    <property type="match status" value="1"/>
</dbReference>
<dbReference type="Pfam" id="PF07992">
    <property type="entry name" value="Pyr_redox_2"/>
    <property type="match status" value="1"/>
</dbReference>
<evidence type="ECO:0000313" key="10">
    <source>
        <dbReference type="EMBL" id="QGG48933.1"/>
    </source>
</evidence>
<dbReference type="PANTHER" id="PTHR48105">
    <property type="entry name" value="THIOREDOXIN REDUCTASE 1-RELATED-RELATED"/>
    <property type="match status" value="1"/>
</dbReference>
<keyword evidence="4 7" id="KW-0560">Oxidoreductase</keyword>
<evidence type="ECO:0000259" key="9">
    <source>
        <dbReference type="SMART" id="SM00881"/>
    </source>
</evidence>
<evidence type="ECO:0000256" key="8">
    <source>
        <dbReference type="RuleBase" id="RU003881"/>
    </source>
</evidence>
<dbReference type="InterPro" id="IPR036188">
    <property type="entry name" value="FAD/NAD-bd_sf"/>
</dbReference>
<keyword evidence="11" id="KW-1185">Reference proteome</keyword>
<sequence>MIYYPSLRTIAIVGISDKKERPSYQVAQYLQSQGYRIIPVNPRVTEVLGEKSYPDLLSIPEEIKIDVVDVFRRSEEVLPIAQQAIQRSASVLWLQEGVINEEAEALAASAGLTVIMDRCLKKEYTAWLHSDPKEIYDVIIIGAGPAGLTAALYAARSGLKTAIFEGQTPGGQASTTEMLENYPGFEEPVSGPELMMRFLSQATGFGATLITEEVQRCELEGHLKVIETAFDNRFFARAVIIAAGAQSKKLGVKGEATFHGRGVSYCATCDGAFFRDRHVVVVGGGDSAVEEALYLTKFASQVTIVHRRDQLRATKVLQDRAKKNPKIKFLWNSVVEEITGDTAVEKVVAKNVTTGEASDLSCEGIFVYVGHAPSLDFLGGAVALSPDGYIATDSQLATNIAGVFACGDVRNTPLRQVATAVGDGAIAAMAVEKYLSYHE</sequence>
<dbReference type="Gene3D" id="3.50.50.60">
    <property type="entry name" value="FAD/NAD(P)-binding domain"/>
    <property type="match status" value="2"/>
</dbReference>
<name>A0A5Q2N4S3_9FIRM</name>
<keyword evidence="2 7" id="KW-0285">Flavoprotein</keyword>
<dbReference type="InterPro" id="IPR008255">
    <property type="entry name" value="Pyr_nucl-diS_OxRdtase_2_AS"/>
</dbReference>
<dbReference type="SUPFAM" id="SSF51905">
    <property type="entry name" value="FAD/NAD(P)-binding domain"/>
    <property type="match status" value="1"/>
</dbReference>
<keyword evidence="5" id="KW-1015">Disulfide bond</keyword>
<comment type="catalytic activity">
    <reaction evidence="7">
        <text>[thioredoxin]-dithiol + NADP(+) = [thioredoxin]-disulfide + NADPH + H(+)</text>
        <dbReference type="Rhea" id="RHEA:20345"/>
        <dbReference type="Rhea" id="RHEA-COMP:10698"/>
        <dbReference type="Rhea" id="RHEA-COMP:10700"/>
        <dbReference type="ChEBI" id="CHEBI:15378"/>
        <dbReference type="ChEBI" id="CHEBI:29950"/>
        <dbReference type="ChEBI" id="CHEBI:50058"/>
        <dbReference type="ChEBI" id="CHEBI:57783"/>
        <dbReference type="ChEBI" id="CHEBI:58349"/>
        <dbReference type="EC" id="1.8.1.9"/>
    </reaction>
</comment>
<dbReference type="Pfam" id="PF13380">
    <property type="entry name" value="CoA_binding_2"/>
    <property type="match status" value="1"/>
</dbReference>
<evidence type="ECO:0000256" key="1">
    <source>
        <dbReference type="ARBA" id="ARBA00009333"/>
    </source>
</evidence>
<keyword evidence="8" id="KW-0521">NADP</keyword>
<evidence type="ECO:0000256" key="5">
    <source>
        <dbReference type="ARBA" id="ARBA00023157"/>
    </source>
</evidence>
<dbReference type="SUPFAM" id="SSF51735">
    <property type="entry name" value="NAD(P)-binding Rossmann-fold domains"/>
    <property type="match status" value="1"/>
</dbReference>
<accession>A0A5Q2N4S3</accession>
<dbReference type="PRINTS" id="PR00368">
    <property type="entry name" value="FADPNR"/>
</dbReference>
<dbReference type="InterPro" id="IPR023753">
    <property type="entry name" value="FAD/NAD-binding_dom"/>
</dbReference>
<dbReference type="EC" id="1.8.1.9" evidence="7"/>
<dbReference type="EMBL" id="CP045875">
    <property type="protein sequence ID" value="QGG48933.1"/>
    <property type="molecule type" value="Genomic_DNA"/>
</dbReference>
<evidence type="ECO:0000256" key="4">
    <source>
        <dbReference type="ARBA" id="ARBA00023002"/>
    </source>
</evidence>
<dbReference type="NCBIfam" id="TIGR01292">
    <property type="entry name" value="TRX_reduct"/>
    <property type="match status" value="1"/>
</dbReference>
<evidence type="ECO:0000256" key="6">
    <source>
        <dbReference type="ARBA" id="ARBA00023284"/>
    </source>
</evidence>
<comment type="subunit">
    <text evidence="7">Homodimer.</text>
</comment>
<dbReference type="AlphaFoldDB" id="A0A5Q2N4S3"/>
<dbReference type="InterPro" id="IPR003781">
    <property type="entry name" value="CoA-bd"/>
</dbReference>
<evidence type="ECO:0000256" key="3">
    <source>
        <dbReference type="ARBA" id="ARBA00022827"/>
    </source>
</evidence>
<dbReference type="InterPro" id="IPR005982">
    <property type="entry name" value="Thioredox_Rdtase"/>
</dbReference>
<dbReference type="GO" id="GO:0005737">
    <property type="term" value="C:cytoplasm"/>
    <property type="evidence" value="ECO:0007669"/>
    <property type="project" value="InterPro"/>
</dbReference>
<dbReference type="PRINTS" id="PR00469">
    <property type="entry name" value="PNDRDTASEII"/>
</dbReference>
<feature type="domain" description="CoA-binding" evidence="9">
    <location>
        <begin position="3"/>
        <end position="98"/>
    </location>
</feature>